<keyword evidence="3" id="KW-1185">Reference proteome</keyword>
<organism evidence="2 3">
    <name type="scientific">Orchesella dallaii</name>
    <dbReference type="NCBI Taxonomy" id="48710"/>
    <lineage>
        <taxon>Eukaryota</taxon>
        <taxon>Metazoa</taxon>
        <taxon>Ecdysozoa</taxon>
        <taxon>Arthropoda</taxon>
        <taxon>Hexapoda</taxon>
        <taxon>Collembola</taxon>
        <taxon>Entomobryomorpha</taxon>
        <taxon>Entomobryoidea</taxon>
        <taxon>Orchesellidae</taxon>
        <taxon>Orchesellinae</taxon>
        <taxon>Orchesella</taxon>
    </lineage>
</organism>
<protein>
    <recommendedName>
        <fullName evidence="1">NAD-dependent epimerase/dehydratase domain-containing protein</fullName>
    </recommendedName>
</protein>
<dbReference type="Proteomes" id="UP001642540">
    <property type="component" value="Unassembled WGS sequence"/>
</dbReference>
<gene>
    <name evidence="2" type="ORF">ODALV1_LOCUS25251</name>
</gene>
<dbReference type="PANTHER" id="PTHR43725:SF32">
    <property type="entry name" value="NAD-DEPENDENT EPIMERASE_DEHYDRATASE DOMAIN-CONTAINING PROTEIN"/>
    <property type="match status" value="1"/>
</dbReference>
<evidence type="ECO:0000313" key="3">
    <source>
        <dbReference type="Proteomes" id="UP001642540"/>
    </source>
</evidence>
<name>A0ABP1RRC2_9HEXA</name>
<dbReference type="Gene3D" id="3.40.50.720">
    <property type="entry name" value="NAD(P)-binding Rossmann-like Domain"/>
    <property type="match status" value="1"/>
</dbReference>
<sequence>MLVIWELAVFMNSSYHHQRVISKITLEFGQLAMAKLEESDKPVKNVLAFGGNGFIGSEVLNQLFQDPNQYYKVALVSRGNWYFDSETRIKPHLAKRIICDREDSDIEYCKDLVNYVATTEKIDIVLDFSAYDPEVLSSTLDLVQEKAALYVYISTDSVYEVCKPSKIPGLANEHDAVRPENEQQQSVLNNGDEYGNQKLLGEEILRSPENKVPFLIFRLPDVLGPRDTTDRFWAYQMWITFYKFIQVPVHVPKEYRHLKTSYVYVKDIGKAVFAGINKPEAWNDVYNLAIDRSLTLEEFLTDMAKELNETVEFDFEGEFNLFPSVTRGAVNIDKVKRVLRFVPTKWETVLKETVEFYKEGFYQFSERDDAAHQLTRYVIPKHKKGPFLQLLDQLVSDKNLKLSDIMKEPEKEVTAEQLFEEMQYKTEL</sequence>
<evidence type="ECO:0000313" key="2">
    <source>
        <dbReference type="EMBL" id="CAL8133861.1"/>
    </source>
</evidence>
<feature type="domain" description="NAD-dependent epimerase/dehydratase" evidence="1">
    <location>
        <begin position="49"/>
        <end position="289"/>
    </location>
</feature>
<comment type="caution">
    <text evidence="2">The sequence shown here is derived from an EMBL/GenBank/DDBJ whole genome shotgun (WGS) entry which is preliminary data.</text>
</comment>
<dbReference type="InterPro" id="IPR036291">
    <property type="entry name" value="NAD(P)-bd_dom_sf"/>
</dbReference>
<dbReference type="Pfam" id="PF01370">
    <property type="entry name" value="Epimerase"/>
    <property type="match status" value="1"/>
</dbReference>
<dbReference type="EMBL" id="CAXLJM020000102">
    <property type="protein sequence ID" value="CAL8133861.1"/>
    <property type="molecule type" value="Genomic_DNA"/>
</dbReference>
<reference evidence="2 3" key="1">
    <citation type="submission" date="2024-08" db="EMBL/GenBank/DDBJ databases">
        <authorList>
            <person name="Cucini C."/>
            <person name="Frati F."/>
        </authorList>
    </citation>
    <scope>NUCLEOTIDE SEQUENCE [LARGE SCALE GENOMIC DNA]</scope>
</reference>
<dbReference type="PANTHER" id="PTHR43725">
    <property type="entry name" value="UDP-GLUCOSE 4-EPIMERASE"/>
    <property type="match status" value="1"/>
</dbReference>
<proteinExistence type="predicted"/>
<evidence type="ECO:0000259" key="1">
    <source>
        <dbReference type="Pfam" id="PF01370"/>
    </source>
</evidence>
<dbReference type="InterPro" id="IPR001509">
    <property type="entry name" value="Epimerase_deHydtase"/>
</dbReference>
<dbReference type="SUPFAM" id="SSF51735">
    <property type="entry name" value="NAD(P)-binding Rossmann-fold domains"/>
    <property type="match status" value="1"/>
</dbReference>
<accession>A0ABP1RRC2</accession>